<gene>
    <name evidence="2" type="ordered locus">FRAAL3245</name>
</gene>
<evidence type="ECO:0000256" key="1">
    <source>
        <dbReference type="SAM" id="MobiDB-lite"/>
    </source>
</evidence>
<dbReference type="AlphaFoldDB" id="Q0RKR6"/>
<evidence type="ECO:0000313" key="2">
    <source>
        <dbReference type="EMBL" id="CAJ61889.1"/>
    </source>
</evidence>
<dbReference type="EMBL" id="CT573213">
    <property type="protein sequence ID" value="CAJ61889.1"/>
    <property type="molecule type" value="Genomic_DNA"/>
</dbReference>
<dbReference type="HOGENOM" id="CLU_2806202_0_0_11"/>
<organism evidence="2 3">
    <name type="scientific">Frankia alni (strain DSM 45986 / CECT 9034 / ACN14a)</name>
    <dbReference type="NCBI Taxonomy" id="326424"/>
    <lineage>
        <taxon>Bacteria</taxon>
        <taxon>Bacillati</taxon>
        <taxon>Actinomycetota</taxon>
        <taxon>Actinomycetes</taxon>
        <taxon>Frankiales</taxon>
        <taxon>Frankiaceae</taxon>
        <taxon>Frankia</taxon>
    </lineage>
</organism>
<dbReference type="Proteomes" id="UP000000657">
    <property type="component" value="Chromosome"/>
</dbReference>
<feature type="region of interest" description="Disordered" evidence="1">
    <location>
        <begin position="1"/>
        <end position="23"/>
    </location>
</feature>
<sequence length="67" mass="7346">MRQGFLHSRGNSPSGHGRSRHSIRTSFCRKTNDHLIVKLAVFLSAAAGRSALGLTAEQVHIQRPHTS</sequence>
<name>Q0RKR6_FRAAA</name>
<protein>
    <submittedName>
        <fullName evidence="2">Uncharacterized protein</fullName>
    </submittedName>
</protein>
<dbReference type="STRING" id="326424.FRAAL3245"/>
<dbReference type="KEGG" id="fal:FRAAL3245"/>
<evidence type="ECO:0000313" key="3">
    <source>
        <dbReference type="Proteomes" id="UP000000657"/>
    </source>
</evidence>
<accession>Q0RKR6</accession>
<reference evidence="2 3" key="1">
    <citation type="journal article" date="2007" name="Genome Res.">
        <title>Genome characteristics of facultatively symbiotic Frankia sp. strains reflect host range and host plant biogeography.</title>
        <authorList>
            <person name="Normand P."/>
            <person name="Lapierre P."/>
            <person name="Tisa L.S."/>
            <person name="Gogarten J.P."/>
            <person name="Alloisio N."/>
            <person name="Bagnarol E."/>
            <person name="Bassi C.A."/>
            <person name="Berry A.M."/>
            <person name="Bickhart D.M."/>
            <person name="Choisne N."/>
            <person name="Couloux A."/>
            <person name="Cournoyer B."/>
            <person name="Cruveiller S."/>
            <person name="Daubin V."/>
            <person name="Demange N."/>
            <person name="Francino M.P."/>
            <person name="Goltsman E."/>
            <person name="Huang Y."/>
            <person name="Kopp O.R."/>
            <person name="Labarre L."/>
            <person name="Lapidus A."/>
            <person name="Lavire C."/>
            <person name="Marechal J."/>
            <person name="Martinez M."/>
            <person name="Mastronunzio J.E."/>
            <person name="Mullin B.C."/>
            <person name="Niemann J."/>
            <person name="Pujic P."/>
            <person name="Rawnsley T."/>
            <person name="Rouy Z."/>
            <person name="Schenowitz C."/>
            <person name="Sellstedt A."/>
            <person name="Tavares F."/>
            <person name="Tomkins J.P."/>
            <person name="Vallenet D."/>
            <person name="Valverde C."/>
            <person name="Wall L.G."/>
            <person name="Wang Y."/>
            <person name="Medigue C."/>
            <person name="Benson D.R."/>
        </authorList>
    </citation>
    <scope>NUCLEOTIDE SEQUENCE [LARGE SCALE GENOMIC DNA]</scope>
    <source>
        <strain evidence="3">DSM 45986 / CECT 9034 / ACN14a</strain>
    </source>
</reference>
<keyword evidence="3" id="KW-1185">Reference proteome</keyword>
<proteinExistence type="predicted"/>